<dbReference type="Proteomes" id="UP000425960">
    <property type="component" value="Chromosome"/>
</dbReference>
<feature type="region of interest" description="Disordered" evidence="1">
    <location>
        <begin position="46"/>
        <end position="65"/>
    </location>
</feature>
<dbReference type="EMBL" id="AP021876">
    <property type="protein sequence ID" value="BBO82256.1"/>
    <property type="molecule type" value="Genomic_DNA"/>
</dbReference>
<dbReference type="Pfam" id="PF06841">
    <property type="entry name" value="Phage_T4_gp19"/>
    <property type="match status" value="1"/>
</dbReference>
<evidence type="ECO:0000313" key="3">
    <source>
        <dbReference type="Proteomes" id="UP000425960"/>
    </source>
</evidence>
<name>A0A5K7ZM62_9BACT</name>
<proteinExistence type="predicted"/>
<organism evidence="2 3">
    <name type="scientific">Desulfosarcina ovata subsp. sediminis</name>
    <dbReference type="NCBI Taxonomy" id="885957"/>
    <lineage>
        <taxon>Bacteria</taxon>
        <taxon>Pseudomonadati</taxon>
        <taxon>Thermodesulfobacteriota</taxon>
        <taxon>Desulfobacteria</taxon>
        <taxon>Desulfobacterales</taxon>
        <taxon>Desulfosarcinaceae</taxon>
        <taxon>Desulfosarcina</taxon>
    </lineage>
</organism>
<dbReference type="PANTHER" id="PTHR38009:SF1">
    <property type="entry name" value="CONSERVED HYPOTHETICAL PHAGE TAIL PROTEIN"/>
    <property type="match status" value="1"/>
</dbReference>
<dbReference type="PANTHER" id="PTHR38009">
    <property type="entry name" value="CONSERVED HYPOTHETICAL PHAGE TAIL PROTEIN"/>
    <property type="match status" value="1"/>
</dbReference>
<gene>
    <name evidence="2" type="ORF">DSCO28_28220</name>
</gene>
<dbReference type="NCBIfam" id="TIGR02241">
    <property type="entry name" value="conserved hypothetical phage tail region protein"/>
    <property type="match status" value="1"/>
</dbReference>
<dbReference type="GO" id="GO:0005198">
    <property type="term" value="F:structural molecule activity"/>
    <property type="evidence" value="ECO:0007669"/>
    <property type="project" value="InterPro"/>
</dbReference>
<dbReference type="InterPro" id="IPR010667">
    <property type="entry name" value="Phage_T4_Gp19"/>
</dbReference>
<evidence type="ECO:0000313" key="2">
    <source>
        <dbReference type="EMBL" id="BBO82256.1"/>
    </source>
</evidence>
<protein>
    <submittedName>
        <fullName evidence="2">Phage tail protein</fullName>
    </submittedName>
</protein>
<dbReference type="KEGG" id="dov:DSCO28_28220"/>
<dbReference type="InterPro" id="IPR011747">
    <property type="entry name" value="CHP02241"/>
</dbReference>
<evidence type="ECO:0000256" key="1">
    <source>
        <dbReference type="SAM" id="MobiDB-lite"/>
    </source>
</evidence>
<accession>A0A5K7ZM62</accession>
<dbReference type="RefSeq" id="WP_155310666.1">
    <property type="nucleotide sequence ID" value="NZ_AP021876.1"/>
</dbReference>
<reference evidence="2 3" key="1">
    <citation type="submission" date="2019-11" db="EMBL/GenBank/DDBJ databases">
        <title>Comparative genomics of hydrocarbon-degrading Desulfosarcina strains.</title>
        <authorList>
            <person name="Watanabe M."/>
            <person name="Kojima H."/>
            <person name="Fukui M."/>
        </authorList>
    </citation>
    <scope>NUCLEOTIDE SEQUENCE [LARGE SCALE GENOMIC DNA]</scope>
    <source>
        <strain evidence="2 3">28bB2T</strain>
    </source>
</reference>
<sequence>MAAPLFPVNTHRHDPYRTFKFQVVIDGQVVAGLKKMSALKKKTEPVKWRASNDPSHERIMPGGTSYEPVTLEQGLTHDPVFETWANLVNNIEGDGGMSLKNFRKDVIINVLNLQGQVAIAYKLYRAWVSDYQAVPDLDAGSMNTVGIQTVTLQHEGWQRDTSVSEPTES</sequence>
<dbReference type="AlphaFoldDB" id="A0A5K7ZM62"/>